<evidence type="ECO:0000313" key="1">
    <source>
        <dbReference type="EMBL" id="CAB4923853.1"/>
    </source>
</evidence>
<accession>A0A6J7HZG3</accession>
<dbReference type="AlphaFoldDB" id="A0A6J7HZG3"/>
<proteinExistence type="predicted"/>
<name>A0A6J7HZG3_9ZZZZ</name>
<protein>
    <submittedName>
        <fullName evidence="1">Unannotated protein</fullName>
    </submittedName>
</protein>
<dbReference type="EMBL" id="CAFBMW010000005">
    <property type="protein sequence ID" value="CAB4923853.1"/>
    <property type="molecule type" value="Genomic_DNA"/>
</dbReference>
<dbReference type="Pfam" id="PF08811">
    <property type="entry name" value="DUF1800"/>
    <property type="match status" value="1"/>
</dbReference>
<reference evidence="1" key="1">
    <citation type="submission" date="2020-05" db="EMBL/GenBank/DDBJ databases">
        <authorList>
            <person name="Chiriac C."/>
            <person name="Salcher M."/>
            <person name="Ghai R."/>
            <person name="Kavagutti S V."/>
        </authorList>
    </citation>
    <scope>NUCLEOTIDE SEQUENCE</scope>
</reference>
<sequence>MAKDRAELLSPSQRHLVTRFGYGVDATLAQDVRRAGGAQAWFERQLTRPGGFPDRGAEQVRGWWPDLDRKPADLWQRQVQEVRGGWQVMEDYGRWLLVRRIRTRRPVLEKMTEFWEAMLHVPVSGDAHFTWRVDYGDTIRRHALGRFDQMLVETTTHPAMLIFLSAATSTKRAPNENLGRELLELHTLGAGNYTEDDVKASSRILTGWHVDLWKTWAASYVEDDHWTGTVQVRGFRDKNRKADGRRLTRDYLRYLAHHPDTAHRIAERLATKFVRDDPPASLVRRLAKVYLKNDTAIVPVLQALVASKEFRSSAGKKLRDPSEDVVATYRALGVDVGRPSENDSGANAMLWQASGLGLSPHAWPRPDGTPVTDAVWASPSRALGSMSMHWSMAGGWWPTTDLRYRKPAAWVPAKKPVRFEDLVDDVCRDLLHRRATRSMVETASLATGCRRREKIDREHDLHRWGFPRLLAAVLDSPDHLGC</sequence>
<gene>
    <name evidence="1" type="ORF">UFOPK3662_00786</name>
</gene>
<organism evidence="1">
    <name type="scientific">freshwater metagenome</name>
    <dbReference type="NCBI Taxonomy" id="449393"/>
    <lineage>
        <taxon>unclassified sequences</taxon>
        <taxon>metagenomes</taxon>
        <taxon>ecological metagenomes</taxon>
    </lineage>
</organism>
<dbReference type="InterPro" id="IPR014917">
    <property type="entry name" value="DUF1800"/>
</dbReference>